<dbReference type="Proteomes" id="UP000829708">
    <property type="component" value="Chromosome"/>
</dbReference>
<keyword evidence="3 4" id="KW-0472">Membrane</keyword>
<accession>A0ABY4DAX1</accession>
<dbReference type="InterPro" id="IPR011701">
    <property type="entry name" value="MFS"/>
</dbReference>
<feature type="transmembrane region" description="Helical" evidence="4">
    <location>
        <begin position="272"/>
        <end position="289"/>
    </location>
</feature>
<keyword evidence="1 4" id="KW-0812">Transmembrane</keyword>
<feature type="transmembrane region" description="Helical" evidence="4">
    <location>
        <begin position="101"/>
        <end position="121"/>
    </location>
</feature>
<dbReference type="InterPro" id="IPR036259">
    <property type="entry name" value="MFS_trans_sf"/>
</dbReference>
<feature type="transmembrane region" description="Helical" evidence="4">
    <location>
        <begin position="242"/>
        <end position="260"/>
    </location>
</feature>
<evidence type="ECO:0000256" key="2">
    <source>
        <dbReference type="ARBA" id="ARBA00022989"/>
    </source>
</evidence>
<evidence type="ECO:0000256" key="3">
    <source>
        <dbReference type="ARBA" id="ARBA00023136"/>
    </source>
</evidence>
<dbReference type="EMBL" id="CP094929">
    <property type="protein sequence ID" value="UOM51424.1"/>
    <property type="molecule type" value="Genomic_DNA"/>
</dbReference>
<feature type="transmembrane region" description="Helical" evidence="4">
    <location>
        <begin position="166"/>
        <end position="189"/>
    </location>
</feature>
<feature type="transmembrane region" description="Helical" evidence="4">
    <location>
        <begin position="43"/>
        <end position="65"/>
    </location>
</feature>
<keyword evidence="6" id="KW-1185">Reference proteome</keyword>
<gene>
    <name evidence="5" type="ORF">MUG09_01385</name>
</gene>
<sequence>MPEGKNNSRLPFALILCGGFFFFANNHMLTIAIPLYLDSLGASMTLIGYSSAAMGALAFAFRFVCPPLFRKVGFTRILFASHTFLCLITALLLIADHPVQVFLIRTVYGIPLALFPIYYLLLVRKVSKSSSQLVSYTSIAGYAMPLSLAVSPFIAEFLVTRYSFSAAYGAAFAVSVLSLVCMLAGSALVHSNRELEALPTQERTKAGLPVRYPILCYVYLGIVDIIVLGFLPLYAVTVGHSFSWYFLLFASAMVLSQSLLRSRKVLEHSKAYLRIGYGALVLCLLVITLPKIGLVLSAVCFGLGFSLVETVTNAVVIGSMTSEKETSLINYQQISISIGRTLAPFLFGLAIDSFGYNLSFLVAGLLGFVMVALVGRDKQAPNTQYMKTPV</sequence>
<keyword evidence="2 4" id="KW-1133">Transmembrane helix</keyword>
<feature type="transmembrane region" description="Helical" evidence="4">
    <location>
        <begin position="12"/>
        <end position="37"/>
    </location>
</feature>
<organism evidence="5 6">
    <name type="scientific">Sphaerochaeta associata</name>
    <dbReference type="NCBI Taxonomy" id="1129264"/>
    <lineage>
        <taxon>Bacteria</taxon>
        <taxon>Pseudomonadati</taxon>
        <taxon>Spirochaetota</taxon>
        <taxon>Spirochaetia</taxon>
        <taxon>Spirochaetales</taxon>
        <taxon>Sphaerochaetaceae</taxon>
        <taxon>Sphaerochaeta</taxon>
    </lineage>
</organism>
<proteinExistence type="predicted"/>
<dbReference type="PANTHER" id="PTHR23531:SF1">
    <property type="entry name" value="QUINOLENE RESISTANCE PROTEIN NORA"/>
    <property type="match status" value="1"/>
</dbReference>
<feature type="transmembrane region" description="Helical" evidence="4">
    <location>
        <begin position="356"/>
        <end position="375"/>
    </location>
</feature>
<evidence type="ECO:0000256" key="1">
    <source>
        <dbReference type="ARBA" id="ARBA00022692"/>
    </source>
</evidence>
<dbReference type="SUPFAM" id="SSF103473">
    <property type="entry name" value="MFS general substrate transporter"/>
    <property type="match status" value="1"/>
</dbReference>
<protein>
    <submittedName>
        <fullName evidence="5">MFS transporter</fullName>
    </submittedName>
</protein>
<dbReference type="RefSeq" id="WP_244772793.1">
    <property type="nucleotide sequence ID" value="NZ_CP094929.1"/>
</dbReference>
<evidence type="ECO:0000313" key="6">
    <source>
        <dbReference type="Proteomes" id="UP000829708"/>
    </source>
</evidence>
<feature type="transmembrane region" description="Helical" evidence="4">
    <location>
        <begin position="210"/>
        <end position="236"/>
    </location>
</feature>
<reference evidence="6" key="1">
    <citation type="journal article" date="2024" name="J Bioinform Genom">
        <title>Complete genome sequence of the type strain bacterium Sphaerochaeta associata GLS2t (VKM B-2742)t.</title>
        <authorList>
            <person name="Troshina O.Y."/>
            <person name="Tepeeva A.N."/>
            <person name="Arzamasceva V.O."/>
            <person name="Whitman W.B."/>
            <person name="Varghese N."/>
            <person name="Shapiro N."/>
            <person name="Woyke T."/>
            <person name="Kripides N.C."/>
            <person name="Vasilenko O.V."/>
        </authorList>
    </citation>
    <scope>NUCLEOTIDE SEQUENCE [LARGE SCALE GENOMIC DNA]</scope>
    <source>
        <strain evidence="6">GLS2T</strain>
    </source>
</reference>
<name>A0ABY4DAX1_9SPIR</name>
<evidence type="ECO:0000256" key="4">
    <source>
        <dbReference type="SAM" id="Phobius"/>
    </source>
</evidence>
<dbReference type="Pfam" id="PF07690">
    <property type="entry name" value="MFS_1"/>
    <property type="match status" value="1"/>
</dbReference>
<feature type="transmembrane region" description="Helical" evidence="4">
    <location>
        <begin position="133"/>
        <end position="154"/>
    </location>
</feature>
<dbReference type="Gene3D" id="1.20.1250.20">
    <property type="entry name" value="MFS general substrate transporter like domains"/>
    <property type="match status" value="1"/>
</dbReference>
<evidence type="ECO:0000313" key="5">
    <source>
        <dbReference type="EMBL" id="UOM51424.1"/>
    </source>
</evidence>
<dbReference type="PANTHER" id="PTHR23531">
    <property type="entry name" value="QUINOLENE RESISTANCE PROTEIN NORA"/>
    <property type="match status" value="1"/>
</dbReference>
<feature type="transmembrane region" description="Helical" evidence="4">
    <location>
        <begin position="77"/>
        <end position="95"/>
    </location>
</feature>
<dbReference type="InterPro" id="IPR052714">
    <property type="entry name" value="MFS_Exporter"/>
</dbReference>